<proteinExistence type="inferred from homology"/>
<dbReference type="Gene3D" id="3.40.50.150">
    <property type="entry name" value="Vaccinia Virus protein VP39"/>
    <property type="match status" value="1"/>
</dbReference>
<evidence type="ECO:0000256" key="3">
    <source>
        <dbReference type="ARBA" id="ARBA00022603"/>
    </source>
</evidence>
<reference evidence="7" key="1">
    <citation type="submission" date="2018-05" db="EMBL/GenBank/DDBJ databases">
        <authorList>
            <person name="Lanie J.A."/>
            <person name="Ng W.-L."/>
            <person name="Kazmierczak K.M."/>
            <person name="Andrzejewski T.M."/>
            <person name="Davidsen T.M."/>
            <person name="Wayne K.J."/>
            <person name="Tettelin H."/>
            <person name="Glass J.I."/>
            <person name="Rusch D."/>
            <person name="Podicherti R."/>
            <person name="Tsui H.-C.T."/>
            <person name="Winkler M.E."/>
        </authorList>
    </citation>
    <scope>NUCLEOTIDE SEQUENCE</scope>
</reference>
<dbReference type="Pfam" id="PF02390">
    <property type="entry name" value="Methyltransf_4"/>
    <property type="match status" value="1"/>
</dbReference>
<dbReference type="EC" id="2.1.1.33" evidence="2"/>
<keyword evidence="3" id="KW-0489">Methyltransferase</keyword>
<dbReference type="SUPFAM" id="SSF53335">
    <property type="entry name" value="S-adenosyl-L-methionine-dependent methyltransferases"/>
    <property type="match status" value="1"/>
</dbReference>
<dbReference type="InterPro" id="IPR029063">
    <property type="entry name" value="SAM-dependent_MTases_sf"/>
</dbReference>
<organism evidence="7">
    <name type="scientific">marine metagenome</name>
    <dbReference type="NCBI Taxonomy" id="408172"/>
    <lineage>
        <taxon>unclassified sequences</taxon>
        <taxon>metagenomes</taxon>
        <taxon>ecological metagenomes</taxon>
    </lineage>
</organism>
<evidence type="ECO:0000256" key="1">
    <source>
        <dbReference type="ARBA" id="ARBA00000142"/>
    </source>
</evidence>
<sequence>MRAKRSALVKELLPKLGLTLGTDGTGRPAPLDVSALFKTTPRHVWLEIGFGAGEHLVAQARAHPEIGMIGCDPFLEGVGKLLSQIDAEGLQNIRVYPGDACCLLSALPAECLGKVFALFPDPWPKRRHHKRRLVNRPFLDALARVMCNDGEFRLSTDHDEYVRWLLGLILRHQSFSWTARRPANWRTRPADAVFTRYERKALAAGRTCVYMEFKRRPLVQHDP</sequence>
<dbReference type="GO" id="GO:0043527">
    <property type="term" value="C:tRNA methyltransferase complex"/>
    <property type="evidence" value="ECO:0007669"/>
    <property type="project" value="TreeGrafter"/>
</dbReference>
<comment type="catalytic activity">
    <reaction evidence="1">
        <text>guanosine(46) in tRNA + S-adenosyl-L-methionine = N(7)-methylguanosine(46) in tRNA + S-adenosyl-L-homocysteine</text>
        <dbReference type="Rhea" id="RHEA:42708"/>
        <dbReference type="Rhea" id="RHEA-COMP:10188"/>
        <dbReference type="Rhea" id="RHEA-COMP:10189"/>
        <dbReference type="ChEBI" id="CHEBI:57856"/>
        <dbReference type="ChEBI" id="CHEBI:59789"/>
        <dbReference type="ChEBI" id="CHEBI:74269"/>
        <dbReference type="ChEBI" id="CHEBI:74480"/>
        <dbReference type="EC" id="2.1.1.33"/>
    </reaction>
</comment>
<dbReference type="PANTHER" id="PTHR23417:SF14">
    <property type="entry name" value="PENTACOTRIPEPTIDE-REPEAT REGION OF PRORP DOMAIN-CONTAINING PROTEIN"/>
    <property type="match status" value="1"/>
</dbReference>
<dbReference type="GO" id="GO:0008176">
    <property type="term" value="F:tRNA (guanine(46)-N7)-methyltransferase activity"/>
    <property type="evidence" value="ECO:0007669"/>
    <property type="project" value="UniProtKB-EC"/>
</dbReference>
<dbReference type="PROSITE" id="PS51625">
    <property type="entry name" value="SAM_MT_TRMB"/>
    <property type="match status" value="1"/>
</dbReference>
<dbReference type="InterPro" id="IPR003358">
    <property type="entry name" value="tRNA_(Gua-N-7)_MeTrfase_Trmb"/>
</dbReference>
<dbReference type="HAMAP" id="MF_01057">
    <property type="entry name" value="tRNA_methyltr_TrmB"/>
    <property type="match status" value="1"/>
</dbReference>
<protein>
    <recommendedName>
        <fullName evidence="2">tRNA (guanine(46)-N(7))-methyltransferase</fullName>
        <ecNumber evidence="2">2.1.1.33</ecNumber>
    </recommendedName>
</protein>
<evidence type="ECO:0000313" key="7">
    <source>
        <dbReference type="EMBL" id="SVB27718.1"/>
    </source>
</evidence>
<keyword evidence="5" id="KW-0949">S-adenosyl-L-methionine</keyword>
<keyword evidence="4" id="KW-0808">Transferase</keyword>
<evidence type="ECO:0000256" key="4">
    <source>
        <dbReference type="ARBA" id="ARBA00022679"/>
    </source>
</evidence>
<dbReference type="NCBIfam" id="TIGR00091">
    <property type="entry name" value="tRNA (guanosine(46)-N7)-methyltransferase TrmB"/>
    <property type="match status" value="1"/>
</dbReference>
<dbReference type="InterPro" id="IPR055361">
    <property type="entry name" value="tRNA_methyltr_TrmB_bact"/>
</dbReference>
<evidence type="ECO:0000256" key="5">
    <source>
        <dbReference type="ARBA" id="ARBA00022691"/>
    </source>
</evidence>
<dbReference type="AlphaFoldDB" id="A0A382CNB0"/>
<evidence type="ECO:0000256" key="6">
    <source>
        <dbReference type="ARBA" id="ARBA00022694"/>
    </source>
</evidence>
<name>A0A382CNB0_9ZZZZ</name>
<dbReference type="PANTHER" id="PTHR23417">
    <property type="entry name" value="3-DEOXY-D-MANNO-OCTULOSONIC-ACID TRANSFERASE/TRNA GUANINE-N 7 - -METHYLTRANSFERASE"/>
    <property type="match status" value="1"/>
</dbReference>
<accession>A0A382CNB0</accession>
<evidence type="ECO:0000256" key="2">
    <source>
        <dbReference type="ARBA" id="ARBA00011977"/>
    </source>
</evidence>
<dbReference type="EMBL" id="UINC01035392">
    <property type="protein sequence ID" value="SVB27718.1"/>
    <property type="molecule type" value="Genomic_DNA"/>
</dbReference>
<keyword evidence="6" id="KW-0819">tRNA processing</keyword>
<gene>
    <name evidence="7" type="ORF">METZ01_LOCUS180572</name>
</gene>